<gene>
    <name evidence="1" type="ORF">GCM10007100_05030</name>
</gene>
<sequence>MSEHSSEKGWALFDLDQTIVPWDLQVLFCNFVIQKEGWRRVLLIPFFLLLPLAKVLGSEVMKRVFMGFSWGMERERLLAWGREFAEFVHETLPYPEVVAEIERHRREGNTLVLVSASPEVYVSHIGKLLGFDHVFGTVVEVGERLTWFPPFPLGNNKSANKVVRLHDELGLSGVLPNSEGYSDSKADLPMLEMCEKVVAVHPEGIFAEKAEANHWRVLTPEKPWKNRTQFALDCLKMMLGCYRPKK</sequence>
<keyword evidence="2" id="KW-1185">Reference proteome</keyword>
<dbReference type="RefSeq" id="WP_189567061.1">
    <property type="nucleotide sequence ID" value="NZ_BMXI01000002.1"/>
</dbReference>
<dbReference type="AlphaFoldDB" id="A0A918WE45"/>
<evidence type="ECO:0000313" key="2">
    <source>
        <dbReference type="Proteomes" id="UP000644507"/>
    </source>
</evidence>
<dbReference type="SUPFAM" id="SSF56784">
    <property type="entry name" value="HAD-like"/>
    <property type="match status" value="1"/>
</dbReference>
<dbReference type="Gene3D" id="3.40.50.1000">
    <property type="entry name" value="HAD superfamily/HAD-like"/>
    <property type="match status" value="1"/>
</dbReference>
<dbReference type="Proteomes" id="UP000644507">
    <property type="component" value="Unassembled WGS sequence"/>
</dbReference>
<dbReference type="EMBL" id="BMXI01000002">
    <property type="protein sequence ID" value="GHC43006.1"/>
    <property type="molecule type" value="Genomic_DNA"/>
</dbReference>
<reference evidence="1" key="2">
    <citation type="submission" date="2020-09" db="EMBL/GenBank/DDBJ databases">
        <authorList>
            <person name="Sun Q."/>
            <person name="Kim S."/>
        </authorList>
    </citation>
    <scope>NUCLEOTIDE SEQUENCE</scope>
    <source>
        <strain evidence="1">KCTC 12988</strain>
    </source>
</reference>
<accession>A0A918WE45</accession>
<proteinExistence type="predicted"/>
<comment type="caution">
    <text evidence="1">The sequence shown here is derived from an EMBL/GenBank/DDBJ whole genome shotgun (WGS) entry which is preliminary data.</text>
</comment>
<evidence type="ECO:0000313" key="1">
    <source>
        <dbReference type="EMBL" id="GHC43006.1"/>
    </source>
</evidence>
<dbReference type="NCBIfam" id="TIGR01488">
    <property type="entry name" value="HAD-SF-IB"/>
    <property type="match status" value="1"/>
</dbReference>
<dbReference type="InterPro" id="IPR036412">
    <property type="entry name" value="HAD-like_sf"/>
</dbReference>
<organism evidence="1 2">
    <name type="scientific">Roseibacillus persicicus</name>
    <dbReference type="NCBI Taxonomy" id="454148"/>
    <lineage>
        <taxon>Bacteria</taxon>
        <taxon>Pseudomonadati</taxon>
        <taxon>Verrucomicrobiota</taxon>
        <taxon>Verrucomicrobiia</taxon>
        <taxon>Verrucomicrobiales</taxon>
        <taxon>Verrucomicrobiaceae</taxon>
        <taxon>Roseibacillus</taxon>
    </lineage>
</organism>
<name>A0A918WE45_9BACT</name>
<protein>
    <submittedName>
        <fullName evidence="1">Haloacid dehalogenase</fullName>
    </submittedName>
</protein>
<reference evidence="1" key="1">
    <citation type="journal article" date="2014" name="Int. J. Syst. Evol. Microbiol.">
        <title>Complete genome sequence of Corynebacterium casei LMG S-19264T (=DSM 44701T), isolated from a smear-ripened cheese.</title>
        <authorList>
            <consortium name="US DOE Joint Genome Institute (JGI-PGF)"/>
            <person name="Walter F."/>
            <person name="Albersmeier A."/>
            <person name="Kalinowski J."/>
            <person name="Ruckert C."/>
        </authorList>
    </citation>
    <scope>NUCLEOTIDE SEQUENCE</scope>
    <source>
        <strain evidence="1">KCTC 12988</strain>
    </source>
</reference>
<dbReference type="InterPro" id="IPR023214">
    <property type="entry name" value="HAD_sf"/>
</dbReference>
<dbReference type="Gene3D" id="1.20.1440.100">
    <property type="entry name" value="SG protein - dephosphorylation function"/>
    <property type="match status" value="1"/>
</dbReference>
<dbReference type="Pfam" id="PF12710">
    <property type="entry name" value="HAD"/>
    <property type="match status" value="1"/>
</dbReference>